<reference evidence="2" key="1">
    <citation type="submission" date="2013-07" db="EMBL/GenBank/DDBJ databases">
        <title>The genome of Eucalyptus grandis.</title>
        <authorList>
            <person name="Schmutz J."/>
            <person name="Hayes R."/>
            <person name="Myburg A."/>
            <person name="Tuskan G."/>
            <person name="Grattapaglia D."/>
            <person name="Rokhsar D.S."/>
        </authorList>
    </citation>
    <scope>NUCLEOTIDE SEQUENCE</scope>
    <source>
        <tissue evidence="2">Leaf extractions</tissue>
    </source>
</reference>
<dbReference type="AlphaFoldDB" id="A0A058ZSE2"/>
<sequence>MIISYIDFGRAREKALKYRQESRARHFFSPPDHQFPAKHSLLDSRQALLGPLGHAFLLGESVAPQVHLPARYPIHHSRV</sequence>
<dbReference type="Gramene" id="KCW44344">
    <property type="protein sequence ID" value="KCW44344"/>
    <property type="gene ID" value="EUGRSUZ_L02194"/>
</dbReference>
<keyword evidence="3" id="KW-1185">Reference proteome</keyword>
<evidence type="ECO:0000313" key="2">
    <source>
        <dbReference type="EMBL" id="KCW44344.1"/>
    </source>
</evidence>
<organism evidence="2">
    <name type="scientific">Eucalyptus grandis</name>
    <name type="common">Flooded gum</name>
    <dbReference type="NCBI Taxonomy" id="71139"/>
    <lineage>
        <taxon>Eukaryota</taxon>
        <taxon>Viridiplantae</taxon>
        <taxon>Streptophyta</taxon>
        <taxon>Embryophyta</taxon>
        <taxon>Tracheophyta</taxon>
        <taxon>Spermatophyta</taxon>
        <taxon>Magnoliopsida</taxon>
        <taxon>eudicotyledons</taxon>
        <taxon>Gunneridae</taxon>
        <taxon>Pentapetalae</taxon>
        <taxon>rosids</taxon>
        <taxon>malvids</taxon>
        <taxon>Myrtales</taxon>
        <taxon>Myrtaceae</taxon>
        <taxon>Myrtoideae</taxon>
        <taxon>Eucalypteae</taxon>
        <taxon>Eucalyptus</taxon>
    </lineage>
</organism>
<name>A0A058ZSE2_EUCGR</name>
<gene>
    <name evidence="2" type="ORF">EUGRSUZ_L02194</name>
</gene>
<dbReference type="EMBL" id="MU848900">
    <property type="protein sequence ID" value="KAK2631966.1"/>
    <property type="molecule type" value="Genomic_DNA"/>
</dbReference>
<reference evidence="1" key="2">
    <citation type="journal article" date="2014" name="Nature">
        <title>The genome of Eucalyptus grandis.</title>
        <authorList>
            <person name="Myburg A.A."/>
            <person name="Grattapaglia D."/>
            <person name="Tuskan G.A."/>
            <person name="Hellsten U."/>
            <person name="Hayes R.D."/>
            <person name="Grimwood J."/>
            <person name="Jenkins J."/>
            <person name="Lindquist E."/>
            <person name="Tice H."/>
            <person name="Bauer D."/>
            <person name="Goodstein D.M."/>
            <person name="Dubchak I."/>
            <person name="Poliakov A."/>
            <person name="Mizrachi E."/>
            <person name="Kullan A.R."/>
            <person name="Hussey S.G."/>
            <person name="Pinard D."/>
            <person name="van der Merwe K."/>
            <person name="Singh P."/>
            <person name="van Jaarsveld I."/>
            <person name="Silva-Junior O.B."/>
            <person name="Togawa R.C."/>
            <person name="Pappas M.R."/>
            <person name="Faria D.A."/>
            <person name="Sansaloni C.P."/>
            <person name="Petroli C.D."/>
            <person name="Yang X."/>
            <person name="Ranjan P."/>
            <person name="Tschaplinski T.J."/>
            <person name="Ye C.Y."/>
            <person name="Li T."/>
            <person name="Sterck L."/>
            <person name="Vanneste K."/>
            <person name="Murat F."/>
            <person name="Soler M."/>
            <person name="Clemente H.S."/>
            <person name="Saidi N."/>
            <person name="Cassan-Wang H."/>
            <person name="Dunand C."/>
            <person name="Hefer C.A."/>
            <person name="Bornberg-Bauer E."/>
            <person name="Kersting A.R."/>
            <person name="Vining K."/>
            <person name="Amarasinghe V."/>
            <person name="Ranik M."/>
            <person name="Naithani S."/>
            <person name="Elser J."/>
            <person name="Boyd A.E."/>
            <person name="Liston A."/>
            <person name="Spatafora J.W."/>
            <person name="Dharmwardhana P."/>
            <person name="Raja R."/>
            <person name="Sullivan C."/>
            <person name="Romanel E."/>
            <person name="Alves-Ferreira M."/>
            <person name="Kulheim C."/>
            <person name="Foley W."/>
            <person name="Carocha V."/>
            <person name="Paiva J."/>
            <person name="Kudrna D."/>
            <person name="Brommonschenkel S.H."/>
            <person name="Pasquali G."/>
            <person name="Byrne M."/>
            <person name="Rigault P."/>
            <person name="Tibbits J."/>
            <person name="Spokevicius A."/>
            <person name="Jones R.C."/>
            <person name="Steane D.A."/>
            <person name="Vaillancourt R.E."/>
            <person name="Potts B.M."/>
            <person name="Joubert F."/>
            <person name="Barry K."/>
            <person name="Pappas G.J."/>
            <person name="Strauss S.H."/>
            <person name="Jaiswal P."/>
            <person name="Grima-Pettenati J."/>
            <person name="Salse J."/>
            <person name="Van de Peer Y."/>
            <person name="Rokhsar D.S."/>
            <person name="Schmutz J."/>
        </authorList>
    </citation>
    <scope>NUCLEOTIDE SEQUENCE</scope>
    <source>
        <tissue evidence="1">Leaf extractions</tissue>
    </source>
</reference>
<dbReference type="InParanoid" id="A0A058ZSE2"/>
<dbReference type="EMBL" id="KK199417">
    <property type="protein sequence ID" value="KCW44344.1"/>
    <property type="molecule type" value="Genomic_DNA"/>
</dbReference>
<reference evidence="1" key="4">
    <citation type="submission" date="2023-07" db="EMBL/GenBank/DDBJ databases">
        <authorList>
            <person name="Myburg A.A."/>
            <person name="Grattapaglia D."/>
            <person name="Tuskan G.A."/>
            <person name="Hellsten U."/>
            <person name="Hayes R.D."/>
            <person name="Grimwood J."/>
            <person name="Jenkins J."/>
            <person name="Lindquist E."/>
            <person name="Tice H."/>
            <person name="Bauer D."/>
            <person name="Goodstein D.M."/>
            <person name="Dubchak I."/>
            <person name="Poliakov A."/>
            <person name="Mizrachi E."/>
            <person name="Kullan A.R."/>
            <person name="Hussey S.G."/>
            <person name="Pinard D."/>
            <person name="Van D.M."/>
            <person name="Singh P."/>
            <person name="Van J.I."/>
            <person name="Silva-Junior O.B."/>
            <person name="Togawa R.C."/>
            <person name="Pappas M.R."/>
            <person name="Faria D.A."/>
            <person name="Sansaloni C.P."/>
            <person name="Petroli C.D."/>
            <person name="Yang X."/>
            <person name="Ranjan P."/>
            <person name="Tschaplinski T.J."/>
            <person name="Ye C.Y."/>
            <person name="Li T."/>
            <person name="Sterck L."/>
            <person name="Vanneste K."/>
            <person name="Murat F."/>
            <person name="Soler M."/>
            <person name="Clemente H.S."/>
            <person name="Saidi N."/>
            <person name="Cassan-Wang H."/>
            <person name="Dunand C."/>
            <person name="Hefer C.A."/>
            <person name="Bornberg-Bauer E."/>
            <person name="Kersting A.R."/>
            <person name="Vining K."/>
            <person name="Amarasinghe V."/>
            <person name="Ranik M."/>
            <person name="Naithani S."/>
            <person name="Elser J."/>
            <person name="Boyd A.E."/>
            <person name="Liston A."/>
            <person name="Spatafora J.W."/>
            <person name="Dharmwardhana P."/>
            <person name="Raja R."/>
            <person name="Sullivan C."/>
            <person name="Romanel E."/>
            <person name="Alves-Ferreira M."/>
            <person name="Kulheim C."/>
            <person name="Foley W."/>
            <person name="Carocha V."/>
            <person name="Paiva J."/>
            <person name="Kudrna D."/>
            <person name="Brommonschenkel S.H."/>
            <person name="Pasquali G."/>
            <person name="Byrne M."/>
            <person name="Rigault P."/>
            <person name="Tibbits J."/>
            <person name="Spokevicius A."/>
            <person name="Jones R.C."/>
            <person name="Steane D.A."/>
            <person name="Vaillancourt R.E."/>
            <person name="Potts B.M."/>
            <person name="Joubert F."/>
            <person name="Barry K."/>
            <person name="Pappas G.J."/>
            <person name="Strauss S.H."/>
            <person name="Jaiswal P."/>
            <person name="Grima-Pettenati J."/>
            <person name="Salse J."/>
            <person name="Van D.P."/>
            <person name="Rokhsar D.S."/>
            <person name="Schmutz J."/>
        </authorList>
    </citation>
    <scope>NUCLEOTIDE SEQUENCE</scope>
    <source>
        <tissue evidence="1">Leaf extractions</tissue>
    </source>
</reference>
<proteinExistence type="predicted"/>
<accession>A0A058ZSE2</accession>
<dbReference type="Proteomes" id="UP000030711">
    <property type="component" value="Unassembled WGS sequence"/>
</dbReference>
<evidence type="ECO:0000313" key="3">
    <source>
        <dbReference type="Proteomes" id="UP000030711"/>
    </source>
</evidence>
<protein>
    <submittedName>
        <fullName evidence="2">Uncharacterized protein</fullName>
    </submittedName>
</protein>
<reference evidence="1" key="3">
    <citation type="submission" date="2023-04" db="EMBL/GenBank/DDBJ databases">
        <title>WGS assembly of Eucalyptus grandis.</title>
        <authorList>
            <person name="Myburg A."/>
            <person name="Grattapaglia D."/>
            <person name="Tuskan G."/>
            <person name="Hellsten U."/>
            <person name="Hayes R."/>
            <person name="Grimwood J."/>
            <person name="Jenkins J."/>
            <person name="Lindquist E."/>
            <person name="Tice H."/>
            <person name="Bauer D."/>
            <person name="Goodstein D."/>
            <person name="Dubchak I."/>
            <person name="Poliakov A."/>
            <person name="Mizrachi E."/>
            <person name="Kullan A."/>
            <person name="Hussey S."/>
            <person name="Pinard D."/>
            <person name="Van D."/>
            <person name="Singh P."/>
            <person name="Van J."/>
            <person name="Silva-Junior O."/>
            <person name="Togawa R."/>
            <person name="Pappas M."/>
            <person name="Faria D."/>
            <person name="Sansaloni C."/>
            <person name="Petroli C."/>
            <person name="Yang X."/>
            <person name="Ranjan P."/>
            <person name="Tschaplinski T."/>
            <person name="Ye C."/>
            <person name="Li T."/>
            <person name="Sterck L."/>
            <person name="Vanneste K."/>
            <person name="Murat F."/>
            <person name="Soler M."/>
            <person name="Clemente H."/>
            <person name="Saidi N."/>
            <person name="Cassan-Wang H."/>
            <person name="Dunand C."/>
            <person name="Hefer C."/>
            <person name="Bornberg-Bauer E."/>
            <person name="Kersting A."/>
            <person name="Vining K."/>
            <person name="Amarasinghe V."/>
            <person name="Ranik M."/>
            <person name="Naithani S."/>
            <person name="Elser J."/>
            <person name="Boyd A."/>
            <person name="Liston A."/>
            <person name="Spatafora J."/>
            <person name="Dharmwardhana P."/>
            <person name="Raja R."/>
            <person name="Sullivan C."/>
            <person name="Romanel E."/>
            <person name="Alves-Ferreira M."/>
            <person name="Kulheim C."/>
            <person name="Foley W."/>
            <person name="Carocha V."/>
            <person name="Paiva J."/>
            <person name="Kudrna D."/>
            <person name="Brommonschenkel S."/>
            <person name="Pasquali G."/>
            <person name="Byrne M."/>
            <person name="Rigault P."/>
            <person name="Tibbits J."/>
            <person name="Spokevicius A."/>
            <person name="Jones R."/>
            <person name="Steane D."/>
            <person name="Vaillancourt R."/>
            <person name="Potts B."/>
            <person name="Joubert F."/>
            <person name="Barry K."/>
            <person name="Pappas G."/>
            <person name="Strauss S."/>
            <person name="Jaiswal P."/>
            <person name="Grima-Pettenati J."/>
            <person name="Salse J."/>
            <person name="Van D."/>
            <person name="Rokhsar D."/>
            <person name="Schmutz J."/>
        </authorList>
    </citation>
    <scope>NUCLEOTIDE SEQUENCE</scope>
    <source>
        <tissue evidence="1">Leaf extractions</tissue>
    </source>
</reference>
<evidence type="ECO:0000313" key="1">
    <source>
        <dbReference type="EMBL" id="KAK2631966.1"/>
    </source>
</evidence>